<reference evidence="1 2" key="1">
    <citation type="journal article" date="2011" name="PLoS Pathog.">
        <title>Dynamic evolution of pathogenicity revealed by sequencing and comparative genomics of 19 Pseudomonas syringae isolates.</title>
        <authorList>
            <person name="Baltrus D.A."/>
            <person name="Nishimura M.T."/>
            <person name="Romanchuk A."/>
            <person name="Chang J.H."/>
            <person name="Mukhtar M.S."/>
            <person name="Cherkis K."/>
            <person name="Roach J."/>
            <person name="Grant S.R."/>
            <person name="Jones C.D."/>
            <person name="Dangl J.L."/>
        </authorList>
    </citation>
    <scope>NUCLEOTIDE SEQUENCE [LARGE SCALE GENOMIC DNA]</scope>
    <source>
        <strain evidence="1 2">M301315</strain>
    </source>
</reference>
<evidence type="ECO:0008006" key="3">
    <source>
        <dbReference type="Google" id="ProtNLM"/>
    </source>
</evidence>
<accession>A0AAD0M555</accession>
<proteinExistence type="predicted"/>
<evidence type="ECO:0000313" key="1">
    <source>
        <dbReference type="EMBL" id="AXH59484.1"/>
    </source>
</evidence>
<dbReference type="EMBL" id="CP031226">
    <property type="protein sequence ID" value="AXH59484.1"/>
    <property type="molecule type" value="Genomic_DNA"/>
</dbReference>
<dbReference type="Proteomes" id="UP000006426">
    <property type="component" value="Plasmid pmppla107"/>
</dbReference>
<protein>
    <recommendedName>
        <fullName evidence="3">Shufflon system plasmid conjugative transfer pilus tip adhesin PilV</fullName>
    </recommendedName>
</protein>
<name>A0AAD0M555_PSEAV</name>
<geneLocation type="plasmid" evidence="2">
    <name>pmppla107</name>
</geneLocation>
<sequence>MVGLVALGTLLAFYTKQADLEQARARQMGGYIYQYNNAVRNYIAKNIGLATPTTKVGTTWLKNTTCGGTFASGSEFLPCDFPSATVASPLPYGNLSFTTVLTSSGSAPTRKVTATTTTTPFKISFKGQLTTRSDLAGLSALSAAAALMTGYQKSGTGVSPYTATTDSNYKADPLTGIITMTASNNASNDVWLRTDGGNNMHASLQFDGSDPTNRQILGASRIQNLAGQLFTIGAATANGKRLSAANSTVGSGVIVESDMEVVGRLLVDRSADIAGSLGVTGDASIGGNASVNGTIYTQRIVDLNDGTFYLDPNGISSMNSTRTRSITANPAMGTTLDLNAQQLQIGQIDGAGNTSNAGVTTMAGNVDVRTLNVNRGGQLVSMYDLMPEWVLKQGWIANDNEGVTKPACGVGQPMVIVTPRAIPLATLNKGAGYDGYYLGRSYFYAYNSGTYWTIKADSAYTGAQGQAIVMTYCYYPK</sequence>
<evidence type="ECO:0000313" key="2">
    <source>
        <dbReference type="Proteomes" id="UP000006426"/>
    </source>
</evidence>
<gene>
    <name evidence="1" type="ORF">PLA107_030115</name>
</gene>
<keyword evidence="1" id="KW-0614">Plasmid</keyword>
<organism evidence="1 2">
    <name type="scientific">Pseudomonas amygdali pv. lachrymans str. M301315</name>
    <dbReference type="NCBI Taxonomy" id="629260"/>
    <lineage>
        <taxon>Bacteria</taxon>
        <taxon>Pseudomonadati</taxon>
        <taxon>Pseudomonadota</taxon>
        <taxon>Gammaproteobacteria</taxon>
        <taxon>Pseudomonadales</taxon>
        <taxon>Pseudomonadaceae</taxon>
        <taxon>Pseudomonas</taxon>
        <taxon>Pseudomonas amygdali</taxon>
    </lineage>
</organism>
<dbReference type="AlphaFoldDB" id="A0AAD0M555"/>